<proteinExistence type="predicted"/>
<comment type="caution">
    <text evidence="1">The sequence shown here is derived from an EMBL/GenBank/DDBJ whole genome shotgun (WGS) entry which is preliminary data.</text>
</comment>
<protein>
    <submittedName>
        <fullName evidence="1">Uncharacterized protein</fullName>
    </submittedName>
</protein>
<dbReference type="AlphaFoldDB" id="A0A1E5BJ15"/>
<reference evidence="1 2" key="1">
    <citation type="journal article" date="2012" name="Science">
        <title>Ecological populations of bacteria act as socially cohesive units of antibiotic production and resistance.</title>
        <authorList>
            <person name="Cordero O.X."/>
            <person name="Wildschutte H."/>
            <person name="Kirkup B."/>
            <person name="Proehl S."/>
            <person name="Ngo L."/>
            <person name="Hussain F."/>
            <person name="Le Roux F."/>
            <person name="Mincer T."/>
            <person name="Polz M.F."/>
        </authorList>
    </citation>
    <scope>NUCLEOTIDE SEQUENCE [LARGE SCALE GENOMIC DNA]</scope>
    <source>
        <strain evidence="1 2">ZF-129</strain>
    </source>
</reference>
<evidence type="ECO:0000313" key="1">
    <source>
        <dbReference type="EMBL" id="OEE37302.1"/>
    </source>
</evidence>
<organism evidence="1 2">
    <name type="scientific">Vibrio genomosp. F10 str. ZF-129</name>
    <dbReference type="NCBI Taxonomy" id="1187848"/>
    <lineage>
        <taxon>Bacteria</taxon>
        <taxon>Pseudomonadati</taxon>
        <taxon>Pseudomonadota</taxon>
        <taxon>Gammaproteobacteria</taxon>
        <taxon>Vibrionales</taxon>
        <taxon>Vibrionaceae</taxon>
        <taxon>Vibrio</taxon>
    </lineage>
</organism>
<dbReference type="STRING" id="1187848.A1QO_04140"/>
<sequence length="272" mass="30813">MPHQQPKAGDAVFSLSGFSMGMFAIVGGIRDTESAEMCEITFNTKPLRSDVVSCGGGPAYYIETSQLVPSGTIVRHLFSDKVEGANGYKDTLDEVPLWLFNGESNFTTNGHFDSFEDWAFHSNKARDRNRALWSELQSLITDYKKPFKVLRGEHVVFEHMLPSEPDKFIDYHGRYVGHTLHDDRIGRIVLNSLNDKRKLAAQLLSKPLESGYIAHLSSYGDNEKSWFRTEEELKTAIESYGLIRINDETGQYGETLYEAPQVFPNNLRVLYS</sequence>
<accession>A0A1E5BJ15</accession>
<dbReference type="RefSeq" id="WP_017041782.1">
    <property type="nucleotide sequence ID" value="NZ_AJYQ02000020.1"/>
</dbReference>
<dbReference type="Proteomes" id="UP000094741">
    <property type="component" value="Unassembled WGS sequence"/>
</dbReference>
<dbReference type="EMBL" id="AJYQ02000020">
    <property type="protein sequence ID" value="OEE37302.1"/>
    <property type="molecule type" value="Genomic_DNA"/>
</dbReference>
<gene>
    <name evidence="1" type="ORF">A1QO_04140</name>
</gene>
<evidence type="ECO:0000313" key="2">
    <source>
        <dbReference type="Proteomes" id="UP000094741"/>
    </source>
</evidence>
<name>A0A1E5BJ15_9VIBR</name>